<reference evidence="8" key="1">
    <citation type="submission" date="2025-08" db="UniProtKB">
        <authorList>
            <consortium name="RefSeq"/>
        </authorList>
    </citation>
    <scope>IDENTIFICATION</scope>
    <source>
        <strain evidence="8">USDA-PBARC FA_bdor</strain>
        <tissue evidence="8">Whole organism</tissue>
    </source>
</reference>
<dbReference type="RefSeq" id="XP_011299912.1">
    <property type="nucleotide sequence ID" value="XM_011301610.1"/>
</dbReference>
<proteinExistence type="predicted"/>
<protein>
    <submittedName>
        <fullName evidence="8">Transmembrane 7 superfamily member 3</fullName>
    </submittedName>
</protein>
<sequence length="557" mass="61058">MERVRGPLGIVFWGIFIGVFVSTGETLLHDASDYPRINISISDFTASDVNGRAFSNQVQLRANAITVIDVVNIPPVVSFMIVQVHTQDRNITVSYTTGFGNKTSVTGSNVGLEIDPRNHQIFVRNDNDAGLQALVAAVVYPRNAPIPGGCNMEFNIETSPFLKISAGNSVLNVDAQPASSIAPNGKQLPCEKNQVTYETYRLYLPGWDFTSETYFSSISKMLTVKNITEFGQRVPPAALASQMRRVFSAYPGTGSVYVMIATYKNSSSAYIPAFSYACSPLSNPKSCSLLSTSISKVICATIFFVGLFLTFIGHVWFCAEMFFLGTISGGIIGHICLAAIGFEDISTQLGLALLIGAVTGIISIALWYSYGMPCIAILQASLSLGALIASIIYFSIPDGIPLFESDANFWLVYAAIMIMVPLLLCIFPLSSNIVCCAFVGAYTIVLSIDYWTGSNLKYIVINTERRILVSEFNVATIQPPFQGKDVWLVVIWFLLAIFGMKLQMKKMSGRPPFPSPANYTTIRTERSPLISGVRNGRRVLVLRRNDEVYQSSLCCWH</sequence>
<feature type="transmembrane region" description="Helical" evidence="5">
    <location>
        <begin position="349"/>
        <end position="370"/>
    </location>
</feature>
<evidence type="ECO:0000256" key="1">
    <source>
        <dbReference type="ARBA" id="ARBA00004141"/>
    </source>
</evidence>
<keyword evidence="7" id="KW-1185">Reference proteome</keyword>
<feature type="transmembrane region" description="Helical" evidence="5">
    <location>
        <begin position="322"/>
        <end position="342"/>
    </location>
</feature>
<dbReference type="OrthoDB" id="5967337at2759"/>
<evidence type="ECO:0000256" key="5">
    <source>
        <dbReference type="SAM" id="Phobius"/>
    </source>
</evidence>
<evidence type="ECO:0000313" key="8">
    <source>
        <dbReference type="RefSeq" id="XP_011299912.1"/>
    </source>
</evidence>
<dbReference type="KEGG" id="fas:105264614"/>
<dbReference type="Pfam" id="PF25992">
    <property type="entry name" value="Ig_TM7SF3_N"/>
    <property type="match status" value="1"/>
</dbReference>
<dbReference type="AlphaFoldDB" id="A0A9R1SZ38"/>
<keyword evidence="3 5" id="KW-1133">Transmembrane helix</keyword>
<dbReference type="Pfam" id="PF13886">
    <property type="entry name" value="TM7S3_TM198"/>
    <property type="match status" value="1"/>
</dbReference>
<evidence type="ECO:0000256" key="2">
    <source>
        <dbReference type="ARBA" id="ARBA00022692"/>
    </source>
</evidence>
<feature type="transmembrane region" description="Helical" evidence="5">
    <location>
        <begin position="408"/>
        <end position="429"/>
    </location>
</feature>
<organism evidence="7 8">
    <name type="scientific">Fopius arisanus</name>
    <dbReference type="NCBI Taxonomy" id="64838"/>
    <lineage>
        <taxon>Eukaryota</taxon>
        <taxon>Metazoa</taxon>
        <taxon>Ecdysozoa</taxon>
        <taxon>Arthropoda</taxon>
        <taxon>Hexapoda</taxon>
        <taxon>Insecta</taxon>
        <taxon>Pterygota</taxon>
        <taxon>Neoptera</taxon>
        <taxon>Endopterygota</taxon>
        <taxon>Hymenoptera</taxon>
        <taxon>Apocrita</taxon>
        <taxon>Ichneumonoidea</taxon>
        <taxon>Braconidae</taxon>
        <taxon>Opiinae</taxon>
        <taxon>Fopius</taxon>
    </lineage>
</organism>
<name>A0A9R1SZ38_9HYME</name>
<dbReference type="PANTHER" id="PTHR15937">
    <property type="entry name" value="TRANSMEMBRANE 7 SUPERFAMILY MEMBER 3"/>
    <property type="match status" value="1"/>
</dbReference>
<dbReference type="PANTHER" id="PTHR15937:SF3">
    <property type="entry name" value="TRANSMEMBRANE 7 SUPERFAMILY MEMBER 3"/>
    <property type="match status" value="1"/>
</dbReference>
<dbReference type="GeneID" id="105264614"/>
<gene>
    <name evidence="8" type="primary">LOC105264614</name>
</gene>
<feature type="transmembrane region" description="Helical" evidence="5">
    <location>
        <begin position="486"/>
        <end position="502"/>
    </location>
</feature>
<evidence type="ECO:0000256" key="4">
    <source>
        <dbReference type="ARBA" id="ARBA00023136"/>
    </source>
</evidence>
<dbReference type="InterPro" id="IPR042502">
    <property type="entry name" value="TM7SF3"/>
</dbReference>
<feature type="domain" description="TM7S3/TM198-like" evidence="6">
    <location>
        <begin position="299"/>
        <end position="504"/>
    </location>
</feature>
<feature type="transmembrane region" description="Helical" evidence="5">
    <location>
        <begin position="297"/>
        <end position="316"/>
    </location>
</feature>
<keyword evidence="2 5" id="KW-0812">Transmembrane</keyword>
<comment type="subcellular location">
    <subcellularLocation>
        <location evidence="1">Membrane</location>
        <topology evidence="1">Multi-pass membrane protein</topology>
    </subcellularLocation>
</comment>
<feature type="transmembrane region" description="Helical" evidence="5">
    <location>
        <begin position="376"/>
        <end position="396"/>
    </location>
</feature>
<accession>A0A9R1SZ38</accession>
<feature type="transmembrane region" description="Helical" evidence="5">
    <location>
        <begin position="6"/>
        <end position="28"/>
    </location>
</feature>
<evidence type="ECO:0000256" key="3">
    <source>
        <dbReference type="ARBA" id="ARBA00022989"/>
    </source>
</evidence>
<evidence type="ECO:0000313" key="7">
    <source>
        <dbReference type="Proteomes" id="UP000694866"/>
    </source>
</evidence>
<dbReference type="InterPro" id="IPR025256">
    <property type="entry name" value="TM7S3/TM198-like_dom"/>
</dbReference>
<evidence type="ECO:0000259" key="6">
    <source>
        <dbReference type="Pfam" id="PF13886"/>
    </source>
</evidence>
<dbReference type="GO" id="GO:0005886">
    <property type="term" value="C:plasma membrane"/>
    <property type="evidence" value="ECO:0007669"/>
    <property type="project" value="TreeGrafter"/>
</dbReference>
<dbReference type="GO" id="GO:0043069">
    <property type="term" value="P:negative regulation of programmed cell death"/>
    <property type="evidence" value="ECO:0007669"/>
    <property type="project" value="TreeGrafter"/>
</dbReference>
<keyword evidence="4 5" id="KW-0472">Membrane</keyword>
<dbReference type="Proteomes" id="UP000694866">
    <property type="component" value="Unplaced"/>
</dbReference>